<dbReference type="EMBL" id="CP024091">
    <property type="protein sequence ID" value="ATP57268.1"/>
    <property type="molecule type" value="Genomic_DNA"/>
</dbReference>
<evidence type="ECO:0000313" key="3">
    <source>
        <dbReference type="EMBL" id="ATP57268.1"/>
    </source>
</evidence>
<dbReference type="InterPro" id="IPR035940">
    <property type="entry name" value="CAP_sf"/>
</dbReference>
<dbReference type="Proteomes" id="UP000223749">
    <property type="component" value="Chromosome"/>
</dbReference>
<feature type="domain" description="SCP" evidence="2">
    <location>
        <begin position="117"/>
        <end position="223"/>
    </location>
</feature>
<protein>
    <recommendedName>
        <fullName evidence="2">SCP domain-containing protein</fullName>
    </recommendedName>
</protein>
<keyword evidence="1" id="KW-0732">Signal</keyword>
<dbReference type="PANTHER" id="PTHR31157:SF1">
    <property type="entry name" value="SCP DOMAIN-CONTAINING PROTEIN"/>
    <property type="match status" value="1"/>
</dbReference>
<feature type="signal peptide" evidence="1">
    <location>
        <begin position="1"/>
        <end position="19"/>
    </location>
</feature>
<dbReference type="OrthoDB" id="7550377at2"/>
<reference evidence="3 4" key="1">
    <citation type="submission" date="2017-10" db="EMBL/GenBank/DDBJ databases">
        <title>Whole genome of Pedobacter ginsengisoli T01R-27 isolated from tomato rhizosphere.</title>
        <authorList>
            <person name="Weon H.-Y."/>
            <person name="Lee S.A."/>
            <person name="Sang M.K."/>
            <person name="Song J."/>
        </authorList>
    </citation>
    <scope>NUCLEOTIDE SEQUENCE [LARGE SCALE GENOMIC DNA]</scope>
    <source>
        <strain evidence="3 4">T01R-27</strain>
    </source>
</reference>
<dbReference type="SUPFAM" id="SSF55797">
    <property type="entry name" value="PR-1-like"/>
    <property type="match status" value="1"/>
</dbReference>
<dbReference type="KEGG" id="pgs:CPT03_12690"/>
<dbReference type="CDD" id="cd05379">
    <property type="entry name" value="CAP_bacterial"/>
    <property type="match status" value="1"/>
</dbReference>
<evidence type="ECO:0000256" key="1">
    <source>
        <dbReference type="SAM" id="SignalP"/>
    </source>
</evidence>
<proteinExistence type="predicted"/>
<accession>A0A2D1U6P5</accession>
<feature type="chain" id="PRO_5013837240" description="SCP domain-containing protein" evidence="1">
    <location>
        <begin position="20"/>
        <end position="234"/>
    </location>
</feature>
<dbReference type="Pfam" id="PF00188">
    <property type="entry name" value="CAP"/>
    <property type="match status" value="1"/>
</dbReference>
<dbReference type="RefSeq" id="WP_099439195.1">
    <property type="nucleotide sequence ID" value="NZ_CP024091.1"/>
</dbReference>
<keyword evidence="4" id="KW-1185">Reference proteome</keyword>
<sequence length="234" mass="26930">MKLLSISILFLFSIFNTTFTPTSQVKNTYDNYSWSKEELKMANTAGNSSYLTGQEKDLVIYMNLARMDGEKFFNTYFQDFVDAYNKKVIKYSNYDDLKITRNSKYYRSLEQQLKDVKDLPMLWPDEALSIVARQHARDMNRNNFTGHNSSDGRSVKDRISGIYPKRSNGENLAFGFSTGFENICMLLLDKGVPDLGHRKMILNNSYGLNYVGVSIQPHKKYGHCAVIDFVALPR</sequence>
<dbReference type="Gene3D" id="3.40.33.10">
    <property type="entry name" value="CAP"/>
    <property type="match status" value="1"/>
</dbReference>
<name>A0A2D1U6P5_9SPHI</name>
<evidence type="ECO:0000259" key="2">
    <source>
        <dbReference type="Pfam" id="PF00188"/>
    </source>
</evidence>
<dbReference type="InterPro" id="IPR014044">
    <property type="entry name" value="CAP_dom"/>
</dbReference>
<dbReference type="AlphaFoldDB" id="A0A2D1U6P5"/>
<gene>
    <name evidence="3" type="ORF">CPT03_12690</name>
</gene>
<organism evidence="3 4">
    <name type="scientific">Pedobacter ginsengisoli</name>
    <dbReference type="NCBI Taxonomy" id="363852"/>
    <lineage>
        <taxon>Bacteria</taxon>
        <taxon>Pseudomonadati</taxon>
        <taxon>Bacteroidota</taxon>
        <taxon>Sphingobacteriia</taxon>
        <taxon>Sphingobacteriales</taxon>
        <taxon>Sphingobacteriaceae</taxon>
        <taxon>Pedobacter</taxon>
    </lineage>
</organism>
<evidence type="ECO:0000313" key="4">
    <source>
        <dbReference type="Proteomes" id="UP000223749"/>
    </source>
</evidence>
<dbReference type="PANTHER" id="PTHR31157">
    <property type="entry name" value="SCP DOMAIN-CONTAINING PROTEIN"/>
    <property type="match status" value="1"/>
</dbReference>